<dbReference type="InterPro" id="IPR013328">
    <property type="entry name" value="6PGD_dom2"/>
</dbReference>
<accession>A0A1G9BY41</accession>
<evidence type="ECO:0000313" key="16">
    <source>
        <dbReference type="Proteomes" id="UP000326500"/>
    </source>
</evidence>
<dbReference type="PANTHER" id="PTHR21708">
    <property type="entry name" value="PROBABLE 2-DEHYDROPANTOATE 2-REDUCTASE"/>
    <property type="match status" value="1"/>
</dbReference>
<dbReference type="EC" id="1.1.1.169" evidence="3 12"/>
<dbReference type="GO" id="GO:0015937">
    <property type="term" value="P:coenzyme A biosynthetic process"/>
    <property type="evidence" value="ECO:0007669"/>
    <property type="project" value="UniProtKB-UniPathway"/>
</dbReference>
<dbReference type="Gene3D" id="3.40.50.720">
    <property type="entry name" value="NAD(P)-binding Rossmann-like Domain"/>
    <property type="match status" value="1"/>
</dbReference>
<evidence type="ECO:0000259" key="13">
    <source>
        <dbReference type="Pfam" id="PF02558"/>
    </source>
</evidence>
<dbReference type="InterPro" id="IPR051402">
    <property type="entry name" value="KPR-Related"/>
</dbReference>
<evidence type="ECO:0000259" key="14">
    <source>
        <dbReference type="Pfam" id="PF08546"/>
    </source>
</evidence>
<feature type="domain" description="Ketopantoate reductase N-terminal" evidence="13">
    <location>
        <begin position="14"/>
        <end position="160"/>
    </location>
</feature>
<name>A0A1G9BY41_9EURY</name>
<protein>
    <recommendedName>
        <fullName evidence="4 12">2-dehydropantoate 2-reductase</fullName>
        <ecNumber evidence="3 12">1.1.1.169</ecNumber>
    </recommendedName>
    <alternativeName>
        <fullName evidence="8 12">Ketopantoate reductase</fullName>
    </alternativeName>
</protein>
<dbReference type="InterPro" id="IPR013752">
    <property type="entry name" value="KPA_reductase"/>
</dbReference>
<evidence type="ECO:0000256" key="11">
    <source>
        <dbReference type="ARBA" id="ARBA00056765"/>
    </source>
</evidence>
<dbReference type="NCBIfam" id="TIGR00745">
    <property type="entry name" value="apbA_panE"/>
    <property type="match status" value="1"/>
</dbReference>
<dbReference type="STRING" id="2200.GCA_001571405_00683"/>
<proteinExistence type="inferred from homology"/>
<comment type="catalytic activity">
    <reaction evidence="10">
        <text>(R)-pantoate + NAD(+) = 2-dehydropantoate + NADH + H(+)</text>
        <dbReference type="Rhea" id="RHEA:61292"/>
        <dbReference type="ChEBI" id="CHEBI:11561"/>
        <dbReference type="ChEBI" id="CHEBI:15378"/>
        <dbReference type="ChEBI" id="CHEBI:15980"/>
        <dbReference type="ChEBI" id="CHEBI:57540"/>
        <dbReference type="ChEBI" id="CHEBI:57945"/>
    </reaction>
    <physiologicalReaction direction="right-to-left" evidence="10">
        <dbReference type="Rhea" id="RHEA:61294"/>
    </physiologicalReaction>
</comment>
<dbReference type="Proteomes" id="UP000326500">
    <property type="component" value="Unassembled WGS sequence"/>
</dbReference>
<dbReference type="FunFam" id="1.10.1040.10:FF:000017">
    <property type="entry name" value="2-dehydropantoate 2-reductase"/>
    <property type="match status" value="1"/>
</dbReference>
<dbReference type="Gene3D" id="1.10.1040.10">
    <property type="entry name" value="N-(1-d-carboxylethyl)-l-norvaline Dehydrogenase, domain 2"/>
    <property type="match status" value="1"/>
</dbReference>
<dbReference type="PANTHER" id="PTHR21708:SF26">
    <property type="entry name" value="2-DEHYDROPANTOATE 2-REDUCTASE"/>
    <property type="match status" value="1"/>
</dbReference>
<comment type="pathway">
    <text evidence="1 12">Cofactor biosynthesis; coenzyme A biosynthesis.</text>
</comment>
<dbReference type="UniPathway" id="UPA00241"/>
<organism evidence="15 16">
    <name type="scientific">Methanoculleus thermophilus</name>
    <dbReference type="NCBI Taxonomy" id="2200"/>
    <lineage>
        <taxon>Archaea</taxon>
        <taxon>Methanobacteriati</taxon>
        <taxon>Methanobacteriota</taxon>
        <taxon>Stenosarchaea group</taxon>
        <taxon>Methanomicrobia</taxon>
        <taxon>Methanomicrobiales</taxon>
        <taxon>Methanomicrobiaceae</taxon>
        <taxon>Methanoculleus</taxon>
    </lineage>
</organism>
<keyword evidence="5 12" id="KW-0521">NADP</keyword>
<dbReference type="Pfam" id="PF08546">
    <property type="entry name" value="ApbA_C"/>
    <property type="match status" value="1"/>
</dbReference>
<dbReference type="SUPFAM" id="SSF51735">
    <property type="entry name" value="NAD(P)-binding Rossmann-fold domains"/>
    <property type="match status" value="1"/>
</dbReference>
<dbReference type="GO" id="GO:0005737">
    <property type="term" value="C:cytoplasm"/>
    <property type="evidence" value="ECO:0007669"/>
    <property type="project" value="TreeGrafter"/>
</dbReference>
<dbReference type="InterPro" id="IPR003710">
    <property type="entry name" value="ApbA"/>
</dbReference>
<evidence type="ECO:0000256" key="7">
    <source>
        <dbReference type="ARBA" id="ARBA00023002"/>
    </source>
</evidence>
<feature type="domain" description="Ketopantoate reductase C-terminal" evidence="14">
    <location>
        <begin position="186"/>
        <end position="309"/>
    </location>
</feature>
<dbReference type="InterPro" id="IPR036291">
    <property type="entry name" value="NAD(P)-bd_dom_sf"/>
</dbReference>
<evidence type="ECO:0000256" key="4">
    <source>
        <dbReference type="ARBA" id="ARBA00019465"/>
    </source>
</evidence>
<evidence type="ECO:0000313" key="15">
    <source>
        <dbReference type="EMBL" id="SDK44359.1"/>
    </source>
</evidence>
<evidence type="ECO:0000256" key="6">
    <source>
        <dbReference type="ARBA" id="ARBA00022993"/>
    </source>
</evidence>
<comment type="function">
    <text evidence="12">Catalyzes the NADPH-dependent reduction of ketopantoate into pantoic acid.</text>
</comment>
<dbReference type="AlphaFoldDB" id="A0A1G9BY41"/>
<comment type="catalytic activity">
    <reaction evidence="9">
        <text>(R)-pantoate + NADP(+) = 2-dehydropantoate + NADPH + H(+)</text>
        <dbReference type="Rhea" id="RHEA:16233"/>
        <dbReference type="ChEBI" id="CHEBI:11561"/>
        <dbReference type="ChEBI" id="CHEBI:15378"/>
        <dbReference type="ChEBI" id="CHEBI:15980"/>
        <dbReference type="ChEBI" id="CHEBI:57783"/>
        <dbReference type="ChEBI" id="CHEBI:58349"/>
        <dbReference type="EC" id="1.1.1.169"/>
    </reaction>
    <physiologicalReaction direction="right-to-left" evidence="9">
        <dbReference type="Rhea" id="RHEA:16235"/>
    </physiologicalReaction>
</comment>
<comment type="similarity">
    <text evidence="2 12">Belongs to the ketopantoate reductase family.</text>
</comment>
<keyword evidence="16" id="KW-1185">Reference proteome</keyword>
<evidence type="ECO:0000256" key="2">
    <source>
        <dbReference type="ARBA" id="ARBA00007870"/>
    </source>
</evidence>
<evidence type="ECO:0000256" key="1">
    <source>
        <dbReference type="ARBA" id="ARBA00004724"/>
    </source>
</evidence>
<evidence type="ECO:0000256" key="8">
    <source>
        <dbReference type="ARBA" id="ARBA00032024"/>
    </source>
</evidence>
<evidence type="ECO:0000256" key="3">
    <source>
        <dbReference type="ARBA" id="ARBA00013014"/>
    </source>
</evidence>
<sequence>MDNEQMESLQRPTILVLGAGAVGLALAGRLARVATVYAACRPVHANAIRDRGLLMEGIWGNGAVEGIIPVTGPDEITTEVDLVIVTAKGTDTRSICEEYARVIRGLPVASLQNGIGNEEIIAEYTGTVIGGTVTTNFSVVAPGHVRVLSESAPMRFGIWSGDGAALDRLIGIVRTAGITVEPDPEIRSGKWAKALLNIAVNPISALLHAPVGVAADADIRKTVIGLVRETYAVAAAEGVRLPWATADDYLEYLFSVQVPDFAAVYPSMYYDLERGRRTEIDLLNGYIARLGERHGIATPYNRCIAGFVRYAERHPRER</sequence>
<evidence type="ECO:0000256" key="10">
    <source>
        <dbReference type="ARBA" id="ARBA00048196"/>
    </source>
</evidence>
<evidence type="ECO:0000256" key="5">
    <source>
        <dbReference type="ARBA" id="ARBA00022857"/>
    </source>
</evidence>
<gene>
    <name evidence="15" type="ORF">SAMN04488571_11161</name>
</gene>
<keyword evidence="7 12" id="KW-0560">Oxidoreductase</keyword>
<reference evidence="15 16" key="1">
    <citation type="submission" date="2016-10" db="EMBL/GenBank/DDBJ databases">
        <authorList>
            <person name="Varghese N."/>
            <person name="Submissions S."/>
        </authorList>
    </citation>
    <scope>NUCLEOTIDE SEQUENCE [LARGE SCALE GENOMIC DNA]</scope>
    <source>
        <strain evidence="15 16">DSM 2373</strain>
    </source>
</reference>
<dbReference type="InterPro" id="IPR008927">
    <property type="entry name" value="6-PGluconate_DH-like_C_sf"/>
</dbReference>
<dbReference type="EMBL" id="FNFT01000011">
    <property type="protein sequence ID" value="SDK44359.1"/>
    <property type="molecule type" value="Genomic_DNA"/>
</dbReference>
<dbReference type="GO" id="GO:0015940">
    <property type="term" value="P:pantothenate biosynthetic process"/>
    <property type="evidence" value="ECO:0007669"/>
    <property type="project" value="InterPro"/>
</dbReference>
<evidence type="ECO:0000256" key="9">
    <source>
        <dbReference type="ARBA" id="ARBA00047506"/>
    </source>
</evidence>
<evidence type="ECO:0000256" key="12">
    <source>
        <dbReference type="RuleBase" id="RU362068"/>
    </source>
</evidence>
<dbReference type="Pfam" id="PF02558">
    <property type="entry name" value="ApbA"/>
    <property type="match status" value="1"/>
</dbReference>
<dbReference type="GO" id="GO:0008677">
    <property type="term" value="F:2-dehydropantoate 2-reductase activity"/>
    <property type="evidence" value="ECO:0007669"/>
    <property type="project" value="UniProtKB-EC"/>
</dbReference>
<keyword evidence="6 12" id="KW-0173">Coenzyme A biosynthesis</keyword>
<comment type="function">
    <text evidence="11">Catalyzes the NAD(P)H-dependent reduction of ketopantoate into pantoic acid.</text>
</comment>
<dbReference type="InterPro" id="IPR013332">
    <property type="entry name" value="KPR_N"/>
</dbReference>
<dbReference type="SUPFAM" id="SSF48179">
    <property type="entry name" value="6-phosphogluconate dehydrogenase C-terminal domain-like"/>
    <property type="match status" value="1"/>
</dbReference>